<dbReference type="PANTHER" id="PTHR47932">
    <property type="entry name" value="ATPASE EXPRESSION PROTEIN 3"/>
    <property type="match status" value="1"/>
</dbReference>
<dbReference type="NCBIfam" id="TIGR00756">
    <property type="entry name" value="PPR"/>
    <property type="match status" value="2"/>
</dbReference>
<feature type="repeat" description="PPR" evidence="2">
    <location>
        <begin position="42"/>
        <end position="72"/>
    </location>
</feature>
<accession>A0AAD3SKX8</accession>
<dbReference type="PROSITE" id="PS51375">
    <property type="entry name" value="PPR"/>
    <property type="match status" value="2"/>
</dbReference>
<dbReference type="Proteomes" id="UP001279734">
    <property type="component" value="Unassembled WGS sequence"/>
</dbReference>
<evidence type="ECO:0000313" key="4">
    <source>
        <dbReference type="Proteomes" id="UP001279734"/>
    </source>
</evidence>
<dbReference type="Gene3D" id="1.25.40.10">
    <property type="entry name" value="Tetratricopeptide repeat domain"/>
    <property type="match status" value="1"/>
</dbReference>
<evidence type="ECO:0000313" key="3">
    <source>
        <dbReference type="EMBL" id="GMH12281.1"/>
    </source>
</evidence>
<feature type="repeat" description="PPR" evidence="2">
    <location>
        <begin position="7"/>
        <end position="41"/>
    </location>
</feature>
<reference evidence="3" key="1">
    <citation type="submission" date="2023-05" db="EMBL/GenBank/DDBJ databases">
        <title>Nepenthes gracilis genome sequencing.</title>
        <authorList>
            <person name="Fukushima K."/>
        </authorList>
    </citation>
    <scope>NUCLEOTIDE SEQUENCE</scope>
    <source>
        <strain evidence="3">SING2019-196</strain>
    </source>
</reference>
<keyword evidence="1" id="KW-0677">Repeat</keyword>
<dbReference type="GO" id="GO:0003729">
    <property type="term" value="F:mRNA binding"/>
    <property type="evidence" value="ECO:0007669"/>
    <property type="project" value="TreeGrafter"/>
</dbReference>
<name>A0AAD3SKX8_NEPGR</name>
<protein>
    <recommendedName>
        <fullName evidence="5">Pentatricopeptide repeat-containing protein</fullName>
    </recommendedName>
</protein>
<dbReference type="PANTHER" id="PTHR47932:SF2">
    <property type="entry name" value="OS10G0484300 PROTEIN"/>
    <property type="match status" value="1"/>
</dbReference>
<sequence length="108" mass="12488">MGEVQLDVYSFGIMIKGCCEANDLIRALEVLALLEEVGLSPIVVIYTTLIDGCCKNGHIDRAKELFFKIPDLRRYQFKQRCLRLLLLPDKLHQLNLRDAKWKLLVSRK</sequence>
<proteinExistence type="predicted"/>
<dbReference type="AlphaFoldDB" id="A0AAD3SKX8"/>
<comment type="caution">
    <text evidence="3">The sequence shown here is derived from an EMBL/GenBank/DDBJ whole genome shotgun (WGS) entry which is preliminary data.</text>
</comment>
<gene>
    <name evidence="3" type="ORF">Nepgr_014122</name>
</gene>
<evidence type="ECO:0000256" key="2">
    <source>
        <dbReference type="PROSITE-ProRule" id="PRU00708"/>
    </source>
</evidence>
<keyword evidence="4" id="KW-1185">Reference proteome</keyword>
<evidence type="ECO:0000256" key="1">
    <source>
        <dbReference type="ARBA" id="ARBA00022737"/>
    </source>
</evidence>
<dbReference type="Pfam" id="PF12854">
    <property type="entry name" value="PPR_1"/>
    <property type="match status" value="1"/>
</dbReference>
<dbReference type="EMBL" id="BSYO01000011">
    <property type="protein sequence ID" value="GMH12281.1"/>
    <property type="molecule type" value="Genomic_DNA"/>
</dbReference>
<dbReference type="InterPro" id="IPR011990">
    <property type="entry name" value="TPR-like_helical_dom_sf"/>
</dbReference>
<organism evidence="3 4">
    <name type="scientific">Nepenthes gracilis</name>
    <name type="common">Slender pitcher plant</name>
    <dbReference type="NCBI Taxonomy" id="150966"/>
    <lineage>
        <taxon>Eukaryota</taxon>
        <taxon>Viridiplantae</taxon>
        <taxon>Streptophyta</taxon>
        <taxon>Embryophyta</taxon>
        <taxon>Tracheophyta</taxon>
        <taxon>Spermatophyta</taxon>
        <taxon>Magnoliopsida</taxon>
        <taxon>eudicotyledons</taxon>
        <taxon>Gunneridae</taxon>
        <taxon>Pentapetalae</taxon>
        <taxon>Caryophyllales</taxon>
        <taxon>Nepenthaceae</taxon>
        <taxon>Nepenthes</taxon>
    </lineage>
</organism>
<evidence type="ECO:0008006" key="5">
    <source>
        <dbReference type="Google" id="ProtNLM"/>
    </source>
</evidence>
<dbReference type="InterPro" id="IPR002885">
    <property type="entry name" value="PPR_rpt"/>
</dbReference>